<reference evidence="9 10" key="1">
    <citation type="submission" date="2024-04" db="EMBL/GenBank/DDBJ databases">
        <title>draft genome sequnece of Paenibacillus filicis.</title>
        <authorList>
            <person name="Kim D.-U."/>
        </authorList>
    </citation>
    <scope>NUCLEOTIDE SEQUENCE [LARGE SCALE GENOMIC DNA]</scope>
    <source>
        <strain evidence="9 10">KACC14197</strain>
    </source>
</reference>
<keyword evidence="5 7" id="KW-1133">Transmembrane helix</keyword>
<dbReference type="SUPFAM" id="SSF103481">
    <property type="entry name" value="Multidrug resistance efflux transporter EmrE"/>
    <property type="match status" value="2"/>
</dbReference>
<dbReference type="InterPro" id="IPR037185">
    <property type="entry name" value="EmrE-like"/>
</dbReference>
<feature type="transmembrane region" description="Helical" evidence="7">
    <location>
        <begin position="269"/>
        <end position="287"/>
    </location>
</feature>
<dbReference type="RefSeq" id="WP_341414356.1">
    <property type="nucleotide sequence ID" value="NZ_JBBPCC010000002.1"/>
</dbReference>
<feature type="transmembrane region" description="Helical" evidence="7">
    <location>
        <begin position="124"/>
        <end position="144"/>
    </location>
</feature>
<evidence type="ECO:0000256" key="5">
    <source>
        <dbReference type="ARBA" id="ARBA00022989"/>
    </source>
</evidence>
<dbReference type="PANTHER" id="PTHR32322:SF18">
    <property type="entry name" value="S-ADENOSYLMETHIONINE_S-ADENOSYLHOMOCYSTEINE TRANSPORTER"/>
    <property type="match status" value="1"/>
</dbReference>
<proteinExistence type="inferred from homology"/>
<evidence type="ECO:0000313" key="10">
    <source>
        <dbReference type="Proteomes" id="UP001469365"/>
    </source>
</evidence>
<keyword evidence="6 7" id="KW-0472">Membrane</keyword>
<comment type="subcellular location">
    <subcellularLocation>
        <location evidence="1">Cell membrane</location>
        <topology evidence="1">Multi-pass membrane protein</topology>
    </subcellularLocation>
</comment>
<evidence type="ECO:0000256" key="7">
    <source>
        <dbReference type="SAM" id="Phobius"/>
    </source>
</evidence>
<dbReference type="EMBL" id="JBBPCC010000002">
    <property type="protein sequence ID" value="MEK8127302.1"/>
    <property type="molecule type" value="Genomic_DNA"/>
</dbReference>
<feature type="transmembrane region" description="Helical" evidence="7">
    <location>
        <begin position="37"/>
        <end position="56"/>
    </location>
</feature>
<feature type="transmembrane region" description="Helical" evidence="7">
    <location>
        <begin position="97"/>
        <end position="117"/>
    </location>
</feature>
<keyword evidence="4 7" id="KW-0812">Transmembrane</keyword>
<dbReference type="InterPro" id="IPR000620">
    <property type="entry name" value="EamA_dom"/>
</dbReference>
<evidence type="ECO:0000256" key="1">
    <source>
        <dbReference type="ARBA" id="ARBA00004651"/>
    </source>
</evidence>
<name>A0ABU9DGJ5_9BACL</name>
<keyword evidence="3" id="KW-1003">Cell membrane</keyword>
<comment type="caution">
    <text evidence="9">The sequence shown here is derived from an EMBL/GenBank/DDBJ whole genome shotgun (WGS) entry which is preliminary data.</text>
</comment>
<evidence type="ECO:0000256" key="2">
    <source>
        <dbReference type="ARBA" id="ARBA00007362"/>
    </source>
</evidence>
<evidence type="ECO:0000313" key="9">
    <source>
        <dbReference type="EMBL" id="MEK8127302.1"/>
    </source>
</evidence>
<protein>
    <submittedName>
        <fullName evidence="9">DMT family transporter</fullName>
    </submittedName>
</protein>
<dbReference type="Proteomes" id="UP001469365">
    <property type="component" value="Unassembled WGS sequence"/>
</dbReference>
<comment type="similarity">
    <text evidence="2">Belongs to the EamA transporter family.</text>
</comment>
<feature type="transmembrane region" description="Helical" evidence="7">
    <location>
        <begin position="150"/>
        <end position="170"/>
    </location>
</feature>
<organism evidence="9 10">
    <name type="scientific">Paenibacillus filicis</name>
    <dbReference type="NCBI Taxonomy" id="669464"/>
    <lineage>
        <taxon>Bacteria</taxon>
        <taxon>Bacillati</taxon>
        <taxon>Bacillota</taxon>
        <taxon>Bacilli</taxon>
        <taxon>Bacillales</taxon>
        <taxon>Paenibacillaceae</taxon>
        <taxon>Paenibacillus</taxon>
    </lineage>
</organism>
<feature type="transmembrane region" description="Helical" evidence="7">
    <location>
        <begin position="68"/>
        <end position="85"/>
    </location>
</feature>
<feature type="domain" description="EamA" evidence="8">
    <location>
        <begin position="11"/>
        <end position="140"/>
    </location>
</feature>
<dbReference type="InterPro" id="IPR050638">
    <property type="entry name" value="AA-Vitamin_Transporters"/>
</dbReference>
<feature type="transmembrane region" description="Helical" evidence="7">
    <location>
        <begin position="213"/>
        <end position="232"/>
    </location>
</feature>
<feature type="domain" description="EamA" evidence="8">
    <location>
        <begin position="151"/>
        <end position="286"/>
    </location>
</feature>
<evidence type="ECO:0000256" key="6">
    <source>
        <dbReference type="ARBA" id="ARBA00023136"/>
    </source>
</evidence>
<feature type="transmembrane region" description="Helical" evidence="7">
    <location>
        <begin position="244"/>
        <end position="263"/>
    </location>
</feature>
<dbReference type="Pfam" id="PF00892">
    <property type="entry name" value="EamA"/>
    <property type="match status" value="2"/>
</dbReference>
<sequence>MPSLSRKQTALYLAFLVLVWGINWPLTKQALLHAPPLLFAGLRTCLGGLILIIFALPGYKKLRLRSTWPVYLLSSLLNIMLYYGLQTIGLNYMPAGLFSSIVFLQPVLLGLFSWLWLGEAMSGLKLTGLILGFVGVGTISIGGLAGHISLTGVLLALGSAVSWALGTVYMKKTSDQVDIIWVVALQVMIGGIVLLGTGSAVESWSAISWNLSFIFNLLFISVFVIALGWLAYFKLVGSGEASKVGAFTFLIPLIAITCSVLFLGESVTLNLVAGFVLILLSIVLVNFKRKPSSAEAPLSAVSRLRKT</sequence>
<feature type="transmembrane region" description="Helical" evidence="7">
    <location>
        <begin position="179"/>
        <end position="201"/>
    </location>
</feature>
<accession>A0ABU9DGJ5</accession>
<dbReference type="PANTHER" id="PTHR32322">
    <property type="entry name" value="INNER MEMBRANE TRANSPORTER"/>
    <property type="match status" value="1"/>
</dbReference>
<evidence type="ECO:0000259" key="8">
    <source>
        <dbReference type="Pfam" id="PF00892"/>
    </source>
</evidence>
<evidence type="ECO:0000256" key="3">
    <source>
        <dbReference type="ARBA" id="ARBA00022475"/>
    </source>
</evidence>
<keyword evidence="10" id="KW-1185">Reference proteome</keyword>
<gene>
    <name evidence="9" type="ORF">WMW72_05180</name>
</gene>
<evidence type="ECO:0000256" key="4">
    <source>
        <dbReference type="ARBA" id="ARBA00022692"/>
    </source>
</evidence>